<name>A0ABQ5AFQ3_9ASTR</name>
<protein>
    <submittedName>
        <fullName evidence="3">Uncharacterized protein</fullName>
    </submittedName>
</protein>
<feature type="coiled-coil region" evidence="1">
    <location>
        <begin position="96"/>
        <end position="207"/>
    </location>
</feature>
<organism evidence="3 4">
    <name type="scientific">Tanacetum coccineum</name>
    <dbReference type="NCBI Taxonomy" id="301880"/>
    <lineage>
        <taxon>Eukaryota</taxon>
        <taxon>Viridiplantae</taxon>
        <taxon>Streptophyta</taxon>
        <taxon>Embryophyta</taxon>
        <taxon>Tracheophyta</taxon>
        <taxon>Spermatophyta</taxon>
        <taxon>Magnoliopsida</taxon>
        <taxon>eudicotyledons</taxon>
        <taxon>Gunneridae</taxon>
        <taxon>Pentapetalae</taxon>
        <taxon>asterids</taxon>
        <taxon>campanulids</taxon>
        <taxon>Asterales</taxon>
        <taxon>Asteraceae</taxon>
        <taxon>Asteroideae</taxon>
        <taxon>Anthemideae</taxon>
        <taxon>Anthemidinae</taxon>
        <taxon>Tanacetum</taxon>
    </lineage>
</organism>
<evidence type="ECO:0000256" key="1">
    <source>
        <dbReference type="SAM" id="Coils"/>
    </source>
</evidence>
<evidence type="ECO:0000313" key="4">
    <source>
        <dbReference type="Proteomes" id="UP001151760"/>
    </source>
</evidence>
<keyword evidence="1" id="KW-0175">Coiled coil</keyword>
<proteinExistence type="predicted"/>
<keyword evidence="4" id="KW-1185">Reference proteome</keyword>
<reference evidence="3" key="2">
    <citation type="submission" date="2022-01" db="EMBL/GenBank/DDBJ databases">
        <authorList>
            <person name="Yamashiro T."/>
            <person name="Shiraishi A."/>
            <person name="Satake H."/>
            <person name="Nakayama K."/>
        </authorList>
    </citation>
    <scope>NUCLEOTIDE SEQUENCE</scope>
</reference>
<sequence>MLMARLLPANENAETVASYDAKAVSQVHASSKVHEQMSHGKHKTIIQTTDDDQIDSNIIFDDPFVENNGGTSEHDSTAHDEYREIQMLAYNVQCEAKNQKRLNNELKKQKDLLQRELETFKDRVKTIESKTIQYSTYKETCDELKRELRNDKDTIDRLVKEKEKIQNDFFKVEKEKIIIQHETQLEKKAFKEQEDRYLDDILDLEEKLSYHDRIVYKIGQSIQTIHMLGKKPKKVYDPFLKAGLGYTNPVRLKKAITAQPKMYDGDLIHNNKLGIHTTDSEGTLEDAEESRNKMRHKMVQIDYEKLNALYEKFVPQQELSAEQTYFSIPSTSDNGSTSKDVPSKSPGLKIPTKSRLLTMIDTLGDTIVGFQTKINKTFLQDTE</sequence>
<dbReference type="EMBL" id="BQNB010012247">
    <property type="protein sequence ID" value="GJT01121.1"/>
    <property type="molecule type" value="Genomic_DNA"/>
</dbReference>
<feature type="region of interest" description="Disordered" evidence="2">
    <location>
        <begin position="327"/>
        <end position="348"/>
    </location>
</feature>
<reference evidence="3" key="1">
    <citation type="journal article" date="2022" name="Int. J. Mol. Sci.">
        <title>Draft Genome of Tanacetum Coccineum: Genomic Comparison of Closely Related Tanacetum-Family Plants.</title>
        <authorList>
            <person name="Yamashiro T."/>
            <person name="Shiraishi A."/>
            <person name="Nakayama K."/>
            <person name="Satake H."/>
        </authorList>
    </citation>
    <scope>NUCLEOTIDE SEQUENCE</scope>
</reference>
<accession>A0ABQ5AFQ3</accession>
<dbReference type="Proteomes" id="UP001151760">
    <property type="component" value="Unassembled WGS sequence"/>
</dbReference>
<evidence type="ECO:0000313" key="3">
    <source>
        <dbReference type="EMBL" id="GJT01121.1"/>
    </source>
</evidence>
<comment type="caution">
    <text evidence="3">The sequence shown here is derived from an EMBL/GenBank/DDBJ whole genome shotgun (WGS) entry which is preliminary data.</text>
</comment>
<feature type="compositionally biased region" description="Polar residues" evidence="2">
    <location>
        <begin position="327"/>
        <end position="340"/>
    </location>
</feature>
<evidence type="ECO:0000256" key="2">
    <source>
        <dbReference type="SAM" id="MobiDB-lite"/>
    </source>
</evidence>
<gene>
    <name evidence="3" type="ORF">Tco_0822290</name>
</gene>